<comment type="caution">
    <text evidence="1">The sequence shown here is derived from an EMBL/GenBank/DDBJ whole genome shotgun (WGS) entry which is preliminary data.</text>
</comment>
<sequence length="45" mass="5364">MRFPLSLWHTTSLTLWTFESCFKKRTFSNRSKLLAVSHDIAPRRP</sequence>
<protein>
    <submittedName>
        <fullName evidence="1">Uncharacterized protein</fullName>
    </submittedName>
</protein>
<accession>A0A164LVD6</accession>
<dbReference type="Proteomes" id="UP000076858">
    <property type="component" value="Unassembled WGS sequence"/>
</dbReference>
<gene>
    <name evidence="1" type="ORF">APZ42_032810</name>
</gene>
<proteinExistence type="predicted"/>
<evidence type="ECO:0000313" key="2">
    <source>
        <dbReference type="Proteomes" id="UP000076858"/>
    </source>
</evidence>
<dbReference type="AlphaFoldDB" id="A0A164LVD6"/>
<name>A0A164LVD6_9CRUS</name>
<organism evidence="1 2">
    <name type="scientific">Daphnia magna</name>
    <dbReference type="NCBI Taxonomy" id="35525"/>
    <lineage>
        <taxon>Eukaryota</taxon>
        <taxon>Metazoa</taxon>
        <taxon>Ecdysozoa</taxon>
        <taxon>Arthropoda</taxon>
        <taxon>Crustacea</taxon>
        <taxon>Branchiopoda</taxon>
        <taxon>Diplostraca</taxon>
        <taxon>Cladocera</taxon>
        <taxon>Anomopoda</taxon>
        <taxon>Daphniidae</taxon>
        <taxon>Daphnia</taxon>
    </lineage>
</organism>
<keyword evidence="2" id="KW-1185">Reference proteome</keyword>
<reference evidence="1 2" key="1">
    <citation type="submission" date="2016-03" db="EMBL/GenBank/DDBJ databases">
        <title>EvidentialGene: Evidence-directed Construction of Genes on Genomes.</title>
        <authorList>
            <person name="Gilbert D.G."/>
            <person name="Choi J.-H."/>
            <person name="Mockaitis K."/>
            <person name="Colbourne J."/>
            <person name="Pfrender M."/>
        </authorList>
    </citation>
    <scope>NUCLEOTIDE SEQUENCE [LARGE SCALE GENOMIC DNA]</scope>
    <source>
        <strain evidence="1 2">Xinb3</strain>
        <tissue evidence="1">Complete organism</tissue>
    </source>
</reference>
<dbReference type="EMBL" id="LRGB01003123">
    <property type="protein sequence ID" value="KZS04470.1"/>
    <property type="molecule type" value="Genomic_DNA"/>
</dbReference>
<evidence type="ECO:0000313" key="1">
    <source>
        <dbReference type="EMBL" id="KZS04470.1"/>
    </source>
</evidence>